<evidence type="ECO:0000256" key="3">
    <source>
        <dbReference type="ARBA" id="ARBA00022448"/>
    </source>
</evidence>
<feature type="transmembrane region" description="Helical" evidence="13">
    <location>
        <begin position="339"/>
        <end position="360"/>
    </location>
</feature>
<dbReference type="Gene3D" id="1.20.1730.10">
    <property type="entry name" value="Sodium/glucose cotransporter"/>
    <property type="match status" value="1"/>
</dbReference>
<protein>
    <submittedName>
        <fullName evidence="14">Sodium:proline symporter</fullName>
    </submittedName>
</protein>
<dbReference type="HOGENOM" id="CLU_030319_0_0_5"/>
<dbReference type="EMBL" id="CP006773">
    <property type="protein sequence ID" value="AHD01295.1"/>
    <property type="molecule type" value="Genomic_DNA"/>
</dbReference>
<proteinExistence type="inferred from homology"/>
<dbReference type="GO" id="GO:0005886">
    <property type="term" value="C:plasma membrane"/>
    <property type="evidence" value="ECO:0007669"/>
    <property type="project" value="UniProtKB-SubCell"/>
</dbReference>
<dbReference type="InterPro" id="IPR038377">
    <property type="entry name" value="Na/Glc_symporter_sf"/>
</dbReference>
<evidence type="ECO:0000256" key="9">
    <source>
        <dbReference type="ARBA" id="ARBA00023065"/>
    </source>
</evidence>
<dbReference type="Proteomes" id="UP000018780">
    <property type="component" value="Chromosome"/>
</dbReference>
<keyword evidence="11" id="KW-0739">Sodium transport</keyword>
<evidence type="ECO:0000256" key="10">
    <source>
        <dbReference type="ARBA" id="ARBA00023136"/>
    </source>
</evidence>
<feature type="transmembrane region" description="Helical" evidence="13">
    <location>
        <begin position="220"/>
        <end position="237"/>
    </location>
</feature>
<dbReference type="PROSITE" id="PS50283">
    <property type="entry name" value="NA_SOLUT_SYMP_3"/>
    <property type="match status" value="1"/>
</dbReference>
<evidence type="ECO:0000256" key="11">
    <source>
        <dbReference type="ARBA" id="ARBA00023201"/>
    </source>
</evidence>
<reference evidence="14 15" key="1">
    <citation type="submission" date="2013-09" db="EMBL/GenBank/DDBJ databases">
        <authorList>
            <consortium name="DOE Joint Genome Institute"/>
            <person name="Klenk H.-P."/>
            <person name="Huntemann M."/>
            <person name="Han J."/>
            <person name="Chen A."/>
            <person name="Kyrpides N."/>
            <person name="Mavromatis K."/>
            <person name="Markowitz V."/>
            <person name="Palaniappan K."/>
            <person name="Ivanova N."/>
            <person name="Schaumberg A."/>
            <person name="Pati A."/>
            <person name="Liolios K."/>
            <person name="Nordberg H.P."/>
            <person name="Cantor M.N."/>
            <person name="Hua S.X."/>
            <person name="Woyke T."/>
        </authorList>
    </citation>
    <scope>NUCLEOTIDE SEQUENCE [LARGE SCALE GENOMIC DNA]</scope>
    <source>
        <strain evidence="14 15">DSM 14336</strain>
    </source>
</reference>
<dbReference type="GO" id="GO:0006814">
    <property type="term" value="P:sodium ion transport"/>
    <property type="evidence" value="ECO:0007669"/>
    <property type="project" value="UniProtKB-KW"/>
</dbReference>
<evidence type="ECO:0000256" key="12">
    <source>
        <dbReference type="ARBA" id="ARBA00033708"/>
    </source>
</evidence>
<evidence type="ECO:0000256" key="13">
    <source>
        <dbReference type="SAM" id="Phobius"/>
    </source>
</evidence>
<dbReference type="AlphaFoldDB" id="V9VVD7"/>
<keyword evidence="8" id="KW-0915">Sodium</keyword>
<keyword evidence="15" id="KW-1185">Reference proteome</keyword>
<feature type="transmembrane region" description="Helical" evidence="13">
    <location>
        <begin position="394"/>
        <end position="412"/>
    </location>
</feature>
<evidence type="ECO:0000256" key="7">
    <source>
        <dbReference type="ARBA" id="ARBA00022989"/>
    </source>
</evidence>
<evidence type="ECO:0000313" key="14">
    <source>
        <dbReference type="EMBL" id="AHD01295.1"/>
    </source>
</evidence>
<organism evidence="14 15">
    <name type="scientific">Leisingera methylohalidivorans DSM 14336</name>
    <dbReference type="NCBI Taxonomy" id="999552"/>
    <lineage>
        <taxon>Bacteria</taxon>
        <taxon>Pseudomonadati</taxon>
        <taxon>Pseudomonadota</taxon>
        <taxon>Alphaproteobacteria</taxon>
        <taxon>Rhodobacterales</taxon>
        <taxon>Roseobacteraceae</taxon>
        <taxon>Leisingera</taxon>
    </lineage>
</organism>
<feature type="transmembrane region" description="Helical" evidence="13">
    <location>
        <begin position="258"/>
        <end position="278"/>
    </location>
</feature>
<evidence type="ECO:0000256" key="2">
    <source>
        <dbReference type="ARBA" id="ARBA00006434"/>
    </source>
</evidence>
<keyword evidence="4" id="KW-1003">Cell membrane</keyword>
<dbReference type="KEGG" id="lmd:METH_11980"/>
<dbReference type="STRING" id="999552.METH_11980"/>
<dbReference type="GO" id="GO:0015293">
    <property type="term" value="F:symporter activity"/>
    <property type="evidence" value="ECO:0007669"/>
    <property type="project" value="UniProtKB-KW"/>
</dbReference>
<keyword evidence="6" id="KW-0769">Symport</keyword>
<feature type="transmembrane region" description="Helical" evidence="13">
    <location>
        <begin position="298"/>
        <end position="318"/>
    </location>
</feature>
<evidence type="ECO:0000256" key="4">
    <source>
        <dbReference type="ARBA" id="ARBA00022475"/>
    </source>
</evidence>
<dbReference type="InterPro" id="IPR001734">
    <property type="entry name" value="Na/solute_symporter"/>
</dbReference>
<feature type="transmembrane region" description="Helical" evidence="13">
    <location>
        <begin position="432"/>
        <end position="450"/>
    </location>
</feature>
<feature type="transmembrane region" description="Helical" evidence="13">
    <location>
        <begin position="184"/>
        <end position="200"/>
    </location>
</feature>
<comment type="subcellular location">
    <subcellularLocation>
        <location evidence="1">Cell membrane</location>
        <topology evidence="1">Multi-pass membrane protein</topology>
    </subcellularLocation>
</comment>
<gene>
    <name evidence="14" type="ORF">METH_11980</name>
</gene>
<comment type="catalytic activity">
    <reaction evidence="12">
        <text>L-proline(in) + Na(+)(in) = L-proline(out) + Na(+)(out)</text>
        <dbReference type="Rhea" id="RHEA:28967"/>
        <dbReference type="ChEBI" id="CHEBI:29101"/>
        <dbReference type="ChEBI" id="CHEBI:60039"/>
    </reaction>
</comment>
<keyword evidence="7 13" id="KW-1133">Transmembrane helix</keyword>
<sequence length="460" mass="48016">MQAIAITALFSAVIALSLFYAPRKVTVGGFFGGRAASGQAPGLWTLVLSQVTTWIFARSLMNAAILGFYYGIAGTLAYAAYYGSFLTGGYIVGRMRAQGAGSVQDWLLQRFGAAGTMAYNLVIALRLLSEVFANLLVVGLIFGAAFPGVAGIETLAIVAVGLLALAYSAWGGLSAALRTDVIQMLFFLLVFGAALVALLLRPGFDIAAVLTAPGASGAHNGWVLLAVAALQVFSYPVHDPVMMDRGFLADPATTRKSFLHAFWISALCILGFGFFGIQASLEGAAYEGQLLGTWAVMLPGWVFVLLILSLLVSALSTLDSALSSAARLVVEELRLAPRTLWGGRLAMLGFAVAGGALTLWGNQALFDAVAVSGTASMFLTPVLAAALTGRRVAVWAYLASFVTAMAGAAAYMLRDLPAVAALLYDGHKYEQLLQICLVVLLAGFAAVACGSRRVEAGQAG</sequence>
<keyword evidence="5 13" id="KW-0812">Transmembrane</keyword>
<dbReference type="InterPro" id="IPR050277">
    <property type="entry name" value="Sodium:Solute_Symporter"/>
</dbReference>
<keyword evidence="9" id="KW-0406">Ion transport</keyword>
<accession>V9VVD7</accession>
<keyword evidence="3" id="KW-0813">Transport</keyword>
<evidence type="ECO:0000313" key="15">
    <source>
        <dbReference type="Proteomes" id="UP000018780"/>
    </source>
</evidence>
<keyword evidence="10 13" id="KW-0472">Membrane</keyword>
<evidence type="ECO:0000256" key="1">
    <source>
        <dbReference type="ARBA" id="ARBA00004651"/>
    </source>
</evidence>
<evidence type="ECO:0000256" key="6">
    <source>
        <dbReference type="ARBA" id="ARBA00022847"/>
    </source>
</evidence>
<dbReference type="RefSeq" id="WP_024090630.1">
    <property type="nucleotide sequence ID" value="NC_023135.1"/>
</dbReference>
<dbReference type="PANTHER" id="PTHR48086">
    <property type="entry name" value="SODIUM/PROLINE SYMPORTER-RELATED"/>
    <property type="match status" value="1"/>
</dbReference>
<feature type="transmembrane region" description="Helical" evidence="13">
    <location>
        <begin position="156"/>
        <end position="177"/>
    </location>
</feature>
<feature type="transmembrane region" description="Helical" evidence="13">
    <location>
        <begin position="106"/>
        <end position="125"/>
    </location>
</feature>
<dbReference type="OrthoDB" id="1190692at2"/>
<comment type="similarity">
    <text evidence="2">Belongs to the sodium:solute symporter (SSF) (TC 2.A.21) family.</text>
</comment>
<dbReference type="PATRIC" id="fig|999552.6.peg.2391"/>
<evidence type="ECO:0000256" key="5">
    <source>
        <dbReference type="ARBA" id="ARBA00022692"/>
    </source>
</evidence>
<dbReference type="PANTHER" id="PTHR48086:SF3">
    <property type="entry name" value="SODIUM_PROLINE SYMPORTER"/>
    <property type="match status" value="1"/>
</dbReference>
<name>V9VVD7_9RHOB</name>
<evidence type="ECO:0000256" key="8">
    <source>
        <dbReference type="ARBA" id="ARBA00023053"/>
    </source>
</evidence>
<feature type="transmembrane region" description="Helical" evidence="13">
    <location>
        <begin position="132"/>
        <end position="150"/>
    </location>
</feature>
<feature type="transmembrane region" description="Helical" evidence="13">
    <location>
        <begin position="64"/>
        <end position="86"/>
    </location>
</feature>
<feature type="transmembrane region" description="Helical" evidence="13">
    <location>
        <begin position="366"/>
        <end position="387"/>
    </location>
</feature>